<name>A0AA38H5K0_9TREE</name>
<sequence length="461" mass="52172">MTYSSHTACDLGWSGVRRVEADDQRPVNPSAAALDASHRQGRARVPPFIDLRIMACSQTDSERHFELSASGAEDLLPPEPIHSPLTLAMTGVRDRPCAVTHADLLPVLCRMAPNLLTLLVEEQWYLLPPPSGDGIPDFPTLITDTKITRLQIPFFDRPEEDVTIDDDSALPLLDVLERCTQLQQLSLTYTGCDWVGDRLIEFFITHRTLLDLHWTNDSSGVNFNLDVGEVFPSVKRLVLESLKWSDMYQLVTDAPNIETICFLLRPDEDAKTIKPIEGIKLTTPFGMMPKFASDIRRCPYLHTIQTIERDPEESTGLEVFDLLDEVEAAGTRTGWIRSLHREGEELLHVHLLSDRLEVADEPCATPEPDYSDWSSLIIPYDAADGTRRQKVFVRLAEPIWQDYTDFDEAVVPMEIIREMLEVEGIDERDWMGRGLEVGELAWRVLVEWREKVGSGELPRSG</sequence>
<evidence type="ECO:0000313" key="1">
    <source>
        <dbReference type="EMBL" id="KAI9634338.1"/>
    </source>
</evidence>
<dbReference type="GeneID" id="77726881"/>
<gene>
    <name evidence="1" type="ORF">MKK02DRAFT_28965</name>
</gene>
<reference evidence="1" key="1">
    <citation type="journal article" date="2022" name="G3 (Bethesda)">
        <title>High quality genome of the basidiomycete yeast Dioszegia hungarica PDD-24b-2 isolated from cloud water.</title>
        <authorList>
            <person name="Jarrige D."/>
            <person name="Haridas S."/>
            <person name="Bleykasten-Grosshans C."/>
            <person name="Joly M."/>
            <person name="Nadalig T."/>
            <person name="Sancelme M."/>
            <person name="Vuilleumier S."/>
            <person name="Grigoriev I.V."/>
            <person name="Amato P."/>
            <person name="Bringel F."/>
        </authorList>
    </citation>
    <scope>NUCLEOTIDE SEQUENCE</scope>
    <source>
        <strain evidence="1">PDD-24b-2</strain>
    </source>
</reference>
<dbReference type="RefSeq" id="XP_052944115.1">
    <property type="nucleotide sequence ID" value="XM_053087676.1"/>
</dbReference>
<dbReference type="Proteomes" id="UP001164286">
    <property type="component" value="Unassembled WGS sequence"/>
</dbReference>
<proteinExistence type="predicted"/>
<evidence type="ECO:0000313" key="2">
    <source>
        <dbReference type="Proteomes" id="UP001164286"/>
    </source>
</evidence>
<protein>
    <recommendedName>
        <fullName evidence="3">F-box domain-containing protein</fullName>
    </recommendedName>
</protein>
<organism evidence="1 2">
    <name type="scientific">Dioszegia hungarica</name>
    <dbReference type="NCBI Taxonomy" id="4972"/>
    <lineage>
        <taxon>Eukaryota</taxon>
        <taxon>Fungi</taxon>
        <taxon>Dikarya</taxon>
        <taxon>Basidiomycota</taxon>
        <taxon>Agaricomycotina</taxon>
        <taxon>Tremellomycetes</taxon>
        <taxon>Tremellales</taxon>
        <taxon>Bulleribasidiaceae</taxon>
        <taxon>Dioszegia</taxon>
    </lineage>
</organism>
<keyword evidence="2" id="KW-1185">Reference proteome</keyword>
<accession>A0AA38H5K0</accession>
<evidence type="ECO:0008006" key="3">
    <source>
        <dbReference type="Google" id="ProtNLM"/>
    </source>
</evidence>
<comment type="caution">
    <text evidence="1">The sequence shown here is derived from an EMBL/GenBank/DDBJ whole genome shotgun (WGS) entry which is preliminary data.</text>
</comment>
<dbReference type="EMBL" id="JAKWFO010000008">
    <property type="protein sequence ID" value="KAI9634338.1"/>
    <property type="molecule type" value="Genomic_DNA"/>
</dbReference>
<dbReference type="AlphaFoldDB" id="A0AA38H5K0"/>